<dbReference type="Pfam" id="PF13622">
    <property type="entry name" value="4HBT_3"/>
    <property type="match status" value="1"/>
</dbReference>
<dbReference type="AlphaFoldDB" id="A0A6J4P012"/>
<evidence type="ECO:0000256" key="6">
    <source>
        <dbReference type="ARBA" id="ARBA00071120"/>
    </source>
</evidence>
<keyword evidence="4" id="KW-0443">Lipid metabolism</keyword>
<comment type="catalytic activity">
    <reaction evidence="5">
        <text>a fatty acyl-CoA + H2O = a fatty acid + CoA + H(+)</text>
        <dbReference type="Rhea" id="RHEA:16781"/>
        <dbReference type="ChEBI" id="CHEBI:15377"/>
        <dbReference type="ChEBI" id="CHEBI:15378"/>
        <dbReference type="ChEBI" id="CHEBI:28868"/>
        <dbReference type="ChEBI" id="CHEBI:57287"/>
        <dbReference type="ChEBI" id="CHEBI:77636"/>
        <dbReference type="EC" id="3.1.2.20"/>
    </reaction>
    <physiologicalReaction direction="left-to-right" evidence="5">
        <dbReference type="Rhea" id="RHEA:16782"/>
    </physiologicalReaction>
</comment>
<dbReference type="InterPro" id="IPR025652">
    <property type="entry name" value="TesB_C"/>
</dbReference>
<dbReference type="SUPFAM" id="SSF54637">
    <property type="entry name" value="Thioesterase/thiol ester dehydrase-isomerase"/>
    <property type="match status" value="2"/>
</dbReference>
<protein>
    <recommendedName>
        <fullName evidence="6">Acyl-CoA thioesterase 2</fullName>
    </recommendedName>
    <alternativeName>
        <fullName evidence="7">Thioesterase II</fullName>
    </alternativeName>
</protein>
<evidence type="ECO:0000256" key="2">
    <source>
        <dbReference type="ARBA" id="ARBA00011881"/>
    </source>
</evidence>
<evidence type="ECO:0000256" key="1">
    <source>
        <dbReference type="ARBA" id="ARBA00006538"/>
    </source>
</evidence>
<evidence type="ECO:0000256" key="7">
    <source>
        <dbReference type="ARBA" id="ARBA00079653"/>
    </source>
</evidence>
<dbReference type="InterPro" id="IPR049449">
    <property type="entry name" value="TesB_ACOT8-like_N"/>
</dbReference>
<gene>
    <name evidence="10" type="ORF">AVDCRST_MAG60-2173</name>
</gene>
<dbReference type="FunFam" id="2.40.160.210:FF:000001">
    <property type="entry name" value="Acyl-CoA thioesterase II"/>
    <property type="match status" value="1"/>
</dbReference>
<dbReference type="CDD" id="cd03444">
    <property type="entry name" value="Thioesterase_II_repeat1"/>
    <property type="match status" value="1"/>
</dbReference>
<dbReference type="CDD" id="cd03445">
    <property type="entry name" value="Thioesterase_II_repeat2"/>
    <property type="match status" value="1"/>
</dbReference>
<feature type="domain" description="Acyl-CoA thioesterase 2 C-terminal" evidence="8">
    <location>
        <begin position="176"/>
        <end position="280"/>
    </location>
</feature>
<dbReference type="Pfam" id="PF02551">
    <property type="entry name" value="Acyl_CoA_thio"/>
    <property type="match status" value="1"/>
</dbReference>
<evidence type="ECO:0000256" key="3">
    <source>
        <dbReference type="ARBA" id="ARBA00022801"/>
    </source>
</evidence>
<name>A0A6J4P012_9ACTN</name>
<comment type="similarity">
    <text evidence="1">Belongs to the C/M/P thioester hydrolase family.</text>
</comment>
<sequence>MAGSAEELVSLLVLEELDVDLFRGLQPTSGRQRVFGGQVAAQSVMAANRSVDDVFVMHSLHSYFLRPGDPAMPIVYDVERIRDGRSFATRRVMARQHGRPIYYLTANFQKPEDGYEHQNRMPVVVGPDGGIPMVDLARRGGDGAAEEWQREWSALDVRFLGTSAIGLAEDPERPARAQLWIRVAGDLGDDPLTHQAAFTYASDLTLLGASLVPHGVHFGTPGLQMASLDHTAWFHRPFRADRWWLYDQVSPSAVGGRGLATASVYTENGELVATVAQEGLIRFRDPSAGS</sequence>
<dbReference type="GO" id="GO:0009062">
    <property type="term" value="P:fatty acid catabolic process"/>
    <property type="evidence" value="ECO:0007669"/>
    <property type="project" value="TreeGrafter"/>
</dbReference>
<dbReference type="InterPro" id="IPR029069">
    <property type="entry name" value="HotDog_dom_sf"/>
</dbReference>
<dbReference type="InterPro" id="IPR003703">
    <property type="entry name" value="Acyl_CoA_thio"/>
</dbReference>
<feature type="domain" description="Acyl-CoA thioesterase-like N-terminal HotDog" evidence="9">
    <location>
        <begin position="31"/>
        <end position="108"/>
    </location>
</feature>
<dbReference type="GO" id="GO:0047617">
    <property type="term" value="F:fatty acyl-CoA hydrolase activity"/>
    <property type="evidence" value="ECO:0007669"/>
    <property type="project" value="UniProtKB-EC"/>
</dbReference>
<evidence type="ECO:0000259" key="8">
    <source>
        <dbReference type="Pfam" id="PF02551"/>
    </source>
</evidence>
<reference evidence="10" key="1">
    <citation type="submission" date="2020-02" db="EMBL/GenBank/DDBJ databases">
        <authorList>
            <person name="Meier V. D."/>
        </authorList>
    </citation>
    <scope>NUCLEOTIDE SEQUENCE</scope>
    <source>
        <strain evidence="10">AVDCRST_MAG60</strain>
    </source>
</reference>
<comment type="subunit">
    <text evidence="2">Homotetramer.</text>
</comment>
<evidence type="ECO:0000313" key="10">
    <source>
        <dbReference type="EMBL" id="CAA9402230.1"/>
    </source>
</evidence>
<organism evidence="10">
    <name type="scientific">uncultured Nocardioides sp</name>
    <dbReference type="NCBI Taxonomy" id="198441"/>
    <lineage>
        <taxon>Bacteria</taxon>
        <taxon>Bacillati</taxon>
        <taxon>Actinomycetota</taxon>
        <taxon>Actinomycetes</taxon>
        <taxon>Propionibacteriales</taxon>
        <taxon>Nocardioidaceae</taxon>
        <taxon>Nocardioides</taxon>
        <taxon>environmental samples</taxon>
    </lineage>
</organism>
<evidence type="ECO:0000256" key="4">
    <source>
        <dbReference type="ARBA" id="ARBA00023098"/>
    </source>
</evidence>
<keyword evidence="3 10" id="KW-0378">Hydrolase</keyword>
<dbReference type="EMBL" id="CADCUN010000232">
    <property type="protein sequence ID" value="CAA9402230.1"/>
    <property type="molecule type" value="Genomic_DNA"/>
</dbReference>
<proteinExistence type="inferred from homology"/>
<dbReference type="InterPro" id="IPR042171">
    <property type="entry name" value="Acyl-CoA_hotdog"/>
</dbReference>
<dbReference type="PANTHER" id="PTHR11066">
    <property type="entry name" value="ACYL-COA THIOESTERASE"/>
    <property type="match status" value="1"/>
</dbReference>
<evidence type="ECO:0000259" key="9">
    <source>
        <dbReference type="Pfam" id="PF13622"/>
    </source>
</evidence>
<accession>A0A6J4P012</accession>
<dbReference type="Gene3D" id="2.40.160.210">
    <property type="entry name" value="Acyl-CoA thioesterase, double hotdog domain"/>
    <property type="match status" value="1"/>
</dbReference>
<dbReference type="PANTHER" id="PTHR11066:SF34">
    <property type="entry name" value="ACYL-COENZYME A THIOESTERASE 8"/>
    <property type="match status" value="1"/>
</dbReference>
<dbReference type="GO" id="GO:0006637">
    <property type="term" value="P:acyl-CoA metabolic process"/>
    <property type="evidence" value="ECO:0007669"/>
    <property type="project" value="InterPro"/>
</dbReference>
<evidence type="ECO:0000256" key="5">
    <source>
        <dbReference type="ARBA" id="ARBA00050943"/>
    </source>
</evidence>